<evidence type="ECO:0000313" key="2">
    <source>
        <dbReference type="Proteomes" id="UP000302218"/>
    </source>
</evidence>
<gene>
    <name evidence="1" type="ORF">FEJ81_19080</name>
</gene>
<name>A0A4P8WQJ2_9EURY</name>
<dbReference type="GeneID" id="40267424"/>
<accession>A0A4P8WQJ2</accession>
<proteinExistence type="predicted"/>
<dbReference type="AlphaFoldDB" id="A0A4P8WQJ2"/>
<keyword evidence="1" id="KW-0614">Plasmid</keyword>
<dbReference type="Proteomes" id="UP000302218">
    <property type="component" value="Plasmid pNVE500"/>
</dbReference>
<reference evidence="2" key="1">
    <citation type="submission" date="2019-05" db="EMBL/GenBank/DDBJ databases">
        <title>Genome sequence and methylation pattern of the halophilic Archaeon Natrinema versiforme BOL5-4.</title>
        <authorList>
            <person name="DasSarma P."/>
            <person name="Anton B.P."/>
            <person name="DasSarma S.L."/>
            <person name="Martinez F.L."/>
            <person name="Guzman D."/>
            <person name="Roberts R.J."/>
            <person name="DasSarma S."/>
        </authorList>
    </citation>
    <scope>NUCLEOTIDE SEQUENCE [LARGE SCALE GENOMIC DNA]</scope>
    <source>
        <strain evidence="2">BOL5-4</strain>
        <plasmid evidence="2">pnve500</plasmid>
    </source>
</reference>
<dbReference type="RefSeq" id="WP_138246888.1">
    <property type="nucleotide sequence ID" value="NZ_CP040331.1"/>
</dbReference>
<sequence length="149" mass="16994">MVGATINSVFVKTAPSELEDDDNLGYELQKTKDDYDSPVIIQEADMRNARGRRYTLVSGAHVFPEDVQATMKPYFERANFSHHLNPGTTDTVEEQEVRVMVETADGENYHIQKLDEGRYYVSHDNKPVKPPEAVNKKAENVFPDYEPML</sequence>
<protein>
    <submittedName>
        <fullName evidence="1">Uncharacterized protein</fullName>
    </submittedName>
</protein>
<dbReference type="KEGG" id="nvr:FEJ81_19080"/>
<dbReference type="OrthoDB" id="350223at2157"/>
<geneLocation type="plasmid" evidence="2">
    <name>pnve500</name>
</geneLocation>
<evidence type="ECO:0000313" key="1">
    <source>
        <dbReference type="EMBL" id="QCS44451.1"/>
    </source>
</evidence>
<organism evidence="1 2">
    <name type="scientific">Natrinema versiforme</name>
    <dbReference type="NCBI Taxonomy" id="88724"/>
    <lineage>
        <taxon>Archaea</taxon>
        <taxon>Methanobacteriati</taxon>
        <taxon>Methanobacteriota</taxon>
        <taxon>Stenosarchaea group</taxon>
        <taxon>Halobacteria</taxon>
        <taxon>Halobacteriales</taxon>
        <taxon>Natrialbaceae</taxon>
        <taxon>Natrinema</taxon>
    </lineage>
</organism>
<dbReference type="EMBL" id="CP040331">
    <property type="protein sequence ID" value="QCS44451.1"/>
    <property type="molecule type" value="Genomic_DNA"/>
</dbReference>